<feature type="chain" id="PRO_5044384407" evidence="2">
    <location>
        <begin position="22"/>
        <end position="95"/>
    </location>
</feature>
<sequence>MLTRFFALAACVVAFAGTAYSQGNNAGAGAVRPRGDAGANSRAMPPAPASAPTTGSPILLPGVGIIVPPDDGGRPPRPEASPGTPANPSGLKKPD</sequence>
<evidence type="ECO:0000313" key="6">
    <source>
        <dbReference type="Proteomes" id="UP000494205"/>
    </source>
</evidence>
<feature type="region of interest" description="Disordered" evidence="1">
    <location>
        <begin position="21"/>
        <end position="95"/>
    </location>
</feature>
<evidence type="ECO:0000256" key="1">
    <source>
        <dbReference type="SAM" id="MobiDB-lite"/>
    </source>
</evidence>
<dbReference type="AlphaFoldDB" id="A0A2N7WKX7"/>
<evidence type="ECO:0000313" key="3">
    <source>
        <dbReference type="EMBL" id="CAB3692954.1"/>
    </source>
</evidence>
<evidence type="ECO:0000256" key="2">
    <source>
        <dbReference type="SAM" id="SignalP"/>
    </source>
</evidence>
<protein>
    <submittedName>
        <fullName evidence="3">Uncharacterized protein</fullName>
    </submittedName>
</protein>
<dbReference type="Proteomes" id="UP000235659">
    <property type="component" value="Unassembled WGS sequence"/>
</dbReference>
<feature type="compositionally biased region" description="Low complexity" evidence="1">
    <location>
        <begin position="39"/>
        <end position="57"/>
    </location>
</feature>
<keyword evidence="2" id="KW-0732">Signal</keyword>
<dbReference type="Proteomes" id="UP000494205">
    <property type="component" value="Unassembled WGS sequence"/>
</dbReference>
<reference evidence="3 6" key="2">
    <citation type="submission" date="2020-04" db="EMBL/GenBank/DDBJ databases">
        <authorList>
            <person name="De Canck E."/>
        </authorList>
    </citation>
    <scope>NUCLEOTIDE SEQUENCE [LARGE SCALE GENOMIC DNA]</scope>
    <source>
        <strain evidence="3 6">LMG 27174</strain>
    </source>
</reference>
<reference evidence="4 5" key="1">
    <citation type="submission" date="2018-01" db="EMBL/GenBank/DDBJ databases">
        <title>Whole genome analyses suggest that Burkholderia sensu lato contains two further novel genera in the rhizoxinica-symbiotica group Mycetohabitans gen. nov., and Trinickia gen. nov.: implications for the evolution of diazotrophy and nodulation in the Burkholderiaceae.</title>
        <authorList>
            <person name="Estrada-de los Santos P."/>
            <person name="Palmer M."/>
            <person name="Chavez-Ramirez B."/>
            <person name="Beukes C."/>
            <person name="Steenkamp E.T."/>
            <person name="Hirsch A.M."/>
            <person name="Manyaka P."/>
            <person name="Maluk M."/>
            <person name="Lafos M."/>
            <person name="Crook M."/>
            <person name="Gross E."/>
            <person name="Simon M.F."/>
            <person name="Bueno dos Reis Junior F."/>
            <person name="Poole P.S."/>
            <person name="Venter S.N."/>
            <person name="James E.K."/>
        </authorList>
    </citation>
    <scope>NUCLEOTIDE SEQUENCE [LARGE SCALE GENOMIC DNA]</scope>
    <source>
        <strain evidence="4 5">WSM 3937</strain>
    </source>
</reference>
<evidence type="ECO:0000313" key="4">
    <source>
        <dbReference type="EMBL" id="PMS30063.1"/>
    </source>
</evidence>
<evidence type="ECO:0000313" key="5">
    <source>
        <dbReference type="Proteomes" id="UP000235659"/>
    </source>
</evidence>
<organism evidence="3 6">
    <name type="scientific">Paraburkholderia rhynchosiae</name>
    <dbReference type="NCBI Taxonomy" id="487049"/>
    <lineage>
        <taxon>Bacteria</taxon>
        <taxon>Pseudomonadati</taxon>
        <taxon>Pseudomonadota</taxon>
        <taxon>Betaproteobacteria</taxon>
        <taxon>Burkholderiales</taxon>
        <taxon>Burkholderiaceae</taxon>
        <taxon>Paraburkholderia</taxon>
    </lineage>
</organism>
<proteinExistence type="predicted"/>
<accession>A0A2N7WKX7</accession>
<dbReference type="EMBL" id="CADIJZ010000011">
    <property type="protein sequence ID" value="CAB3692954.1"/>
    <property type="molecule type" value="Genomic_DNA"/>
</dbReference>
<name>A0A2N7WKX7_9BURK</name>
<feature type="signal peptide" evidence="2">
    <location>
        <begin position="1"/>
        <end position="21"/>
    </location>
</feature>
<gene>
    <name evidence="4" type="ORF">C0Z16_16640</name>
    <name evidence="3" type="ORF">LMG27174_03260</name>
</gene>
<dbReference type="EMBL" id="PNXY01000010">
    <property type="protein sequence ID" value="PMS30063.1"/>
    <property type="molecule type" value="Genomic_DNA"/>
</dbReference>
<keyword evidence="5" id="KW-1185">Reference proteome</keyword>